<gene>
    <name evidence="4" type="primary">AGMAT_2</name>
    <name evidence="4" type="ORF">GWK47_048811</name>
</gene>
<organism evidence="4 5">
    <name type="scientific">Chionoecetes opilio</name>
    <name type="common">Atlantic snow crab</name>
    <name type="synonym">Cancer opilio</name>
    <dbReference type="NCBI Taxonomy" id="41210"/>
    <lineage>
        <taxon>Eukaryota</taxon>
        <taxon>Metazoa</taxon>
        <taxon>Ecdysozoa</taxon>
        <taxon>Arthropoda</taxon>
        <taxon>Crustacea</taxon>
        <taxon>Multicrustacea</taxon>
        <taxon>Malacostraca</taxon>
        <taxon>Eumalacostraca</taxon>
        <taxon>Eucarida</taxon>
        <taxon>Decapoda</taxon>
        <taxon>Pleocyemata</taxon>
        <taxon>Brachyura</taxon>
        <taxon>Eubrachyura</taxon>
        <taxon>Majoidea</taxon>
        <taxon>Majidae</taxon>
        <taxon>Chionoecetes</taxon>
    </lineage>
</organism>
<dbReference type="InterPro" id="IPR023696">
    <property type="entry name" value="Ureohydrolase_dom_sf"/>
</dbReference>
<comment type="similarity">
    <text evidence="3">Belongs to the arginase family.</text>
</comment>
<evidence type="ECO:0000313" key="4">
    <source>
        <dbReference type="EMBL" id="KAG0720301.1"/>
    </source>
</evidence>
<accession>A0A8J5CTP1</accession>
<keyword evidence="1" id="KW-0479">Metal-binding</keyword>
<evidence type="ECO:0000256" key="1">
    <source>
        <dbReference type="ARBA" id="ARBA00022723"/>
    </source>
</evidence>
<sequence length="144" mass="16001">MEHYDNGKAAVKINNRFCYARCLKRVRAGVPSDLDACFVGVPLDTGCSNRPGTRFGPRYMRCESPNRPVNQGTGVNPFLTHNVADIGDVWLNLYNLPEACRNIREQYQAIINNNCIPLTMGGDHTITYPILQAMKPACGIMALQ</sequence>
<protein>
    <submittedName>
        <fullName evidence="4">Agmatinase, mitochondrial</fullName>
    </submittedName>
</protein>
<keyword evidence="2" id="KW-0378">Hydrolase</keyword>
<keyword evidence="5" id="KW-1185">Reference proteome</keyword>
<dbReference type="PANTHER" id="PTHR11358">
    <property type="entry name" value="ARGINASE/AGMATINASE"/>
    <property type="match status" value="1"/>
</dbReference>
<dbReference type="PANTHER" id="PTHR11358:SF26">
    <property type="entry name" value="GUANIDINO ACID HYDROLASE, MITOCHONDRIAL"/>
    <property type="match status" value="1"/>
</dbReference>
<dbReference type="GO" id="GO:0046872">
    <property type="term" value="F:metal ion binding"/>
    <property type="evidence" value="ECO:0007669"/>
    <property type="project" value="UniProtKB-KW"/>
</dbReference>
<reference evidence="4" key="1">
    <citation type="submission" date="2020-07" db="EMBL/GenBank/DDBJ databases">
        <title>The High-quality genome of the commercially important snow crab, Chionoecetes opilio.</title>
        <authorList>
            <person name="Jeong J.-H."/>
            <person name="Ryu S."/>
        </authorList>
    </citation>
    <scope>NUCLEOTIDE SEQUENCE</scope>
    <source>
        <strain evidence="4">MADBK_172401_WGS</strain>
        <tissue evidence="4">Digestive gland</tissue>
    </source>
</reference>
<dbReference type="SUPFAM" id="SSF52768">
    <property type="entry name" value="Arginase/deacetylase"/>
    <property type="match status" value="1"/>
</dbReference>
<dbReference type="Proteomes" id="UP000770661">
    <property type="component" value="Unassembled WGS sequence"/>
</dbReference>
<proteinExistence type="inferred from homology"/>
<dbReference type="AlphaFoldDB" id="A0A8J5CTP1"/>
<evidence type="ECO:0000313" key="5">
    <source>
        <dbReference type="Proteomes" id="UP000770661"/>
    </source>
</evidence>
<dbReference type="InterPro" id="IPR006035">
    <property type="entry name" value="Ureohydrolase"/>
</dbReference>
<dbReference type="PROSITE" id="PS51409">
    <property type="entry name" value="ARGINASE_2"/>
    <property type="match status" value="1"/>
</dbReference>
<dbReference type="Gene3D" id="3.40.800.10">
    <property type="entry name" value="Ureohydrolase domain"/>
    <property type="match status" value="1"/>
</dbReference>
<dbReference type="OrthoDB" id="9992747at2759"/>
<name>A0A8J5CTP1_CHIOP</name>
<dbReference type="Pfam" id="PF00491">
    <property type="entry name" value="Arginase"/>
    <property type="match status" value="1"/>
</dbReference>
<dbReference type="GO" id="GO:0033389">
    <property type="term" value="P:putrescine biosynthetic process from arginine, via agmatine"/>
    <property type="evidence" value="ECO:0007669"/>
    <property type="project" value="TreeGrafter"/>
</dbReference>
<evidence type="ECO:0000256" key="3">
    <source>
        <dbReference type="PROSITE-ProRule" id="PRU00742"/>
    </source>
</evidence>
<dbReference type="GO" id="GO:0008783">
    <property type="term" value="F:agmatinase activity"/>
    <property type="evidence" value="ECO:0007669"/>
    <property type="project" value="TreeGrafter"/>
</dbReference>
<comment type="caution">
    <text evidence="4">The sequence shown here is derived from an EMBL/GenBank/DDBJ whole genome shotgun (WGS) entry which is preliminary data.</text>
</comment>
<dbReference type="EMBL" id="JACEEZ010013107">
    <property type="protein sequence ID" value="KAG0720301.1"/>
    <property type="molecule type" value="Genomic_DNA"/>
</dbReference>
<evidence type="ECO:0000256" key="2">
    <source>
        <dbReference type="ARBA" id="ARBA00022801"/>
    </source>
</evidence>